<dbReference type="Gene3D" id="1.10.600.10">
    <property type="entry name" value="Farnesyl Diphosphate Synthase"/>
    <property type="match status" value="1"/>
</dbReference>
<name>A0A6L8W6S3_9PROT</name>
<reference evidence="1 2" key="1">
    <citation type="submission" date="2019-12" db="EMBL/GenBank/DDBJ databases">
        <title>Snethiella sp. nov. sp. isolated from sea sand.</title>
        <authorList>
            <person name="Kim J."/>
            <person name="Jeong S.E."/>
            <person name="Jung H.S."/>
            <person name="Jeon C.O."/>
        </authorList>
    </citation>
    <scope>NUCLEOTIDE SEQUENCE [LARGE SCALE GENOMIC DNA]</scope>
    <source>
        <strain evidence="1 2">DP05</strain>
    </source>
</reference>
<dbReference type="RefSeq" id="WP_161315383.1">
    <property type="nucleotide sequence ID" value="NZ_WTUW01000002.1"/>
</dbReference>
<evidence type="ECO:0008006" key="3">
    <source>
        <dbReference type="Google" id="ProtNLM"/>
    </source>
</evidence>
<dbReference type="GO" id="GO:0016765">
    <property type="term" value="F:transferase activity, transferring alkyl or aryl (other than methyl) groups"/>
    <property type="evidence" value="ECO:0007669"/>
    <property type="project" value="UniProtKB-ARBA"/>
</dbReference>
<dbReference type="EMBL" id="WTUW01000002">
    <property type="protein sequence ID" value="MZR30836.1"/>
    <property type="molecule type" value="Genomic_DNA"/>
</dbReference>
<dbReference type="Pfam" id="PF00494">
    <property type="entry name" value="SQS_PSY"/>
    <property type="match status" value="1"/>
</dbReference>
<protein>
    <recommendedName>
        <fullName evidence="3">Phytoene synthase</fullName>
    </recommendedName>
</protein>
<dbReference type="InterPro" id="IPR002060">
    <property type="entry name" value="Squ/phyt_synthse"/>
</dbReference>
<proteinExistence type="predicted"/>
<dbReference type="PANTHER" id="PTHR31480">
    <property type="entry name" value="BIFUNCTIONAL LYCOPENE CYCLASE/PHYTOENE SYNTHASE"/>
    <property type="match status" value="1"/>
</dbReference>
<keyword evidence="2" id="KW-1185">Reference proteome</keyword>
<dbReference type="Proteomes" id="UP000476030">
    <property type="component" value="Unassembled WGS sequence"/>
</dbReference>
<accession>A0A6L8W6S3</accession>
<dbReference type="InterPro" id="IPR008949">
    <property type="entry name" value="Isoprenoid_synthase_dom_sf"/>
</dbReference>
<comment type="caution">
    <text evidence="1">The sequence shown here is derived from an EMBL/GenBank/DDBJ whole genome shotgun (WGS) entry which is preliminary data.</text>
</comment>
<gene>
    <name evidence="1" type="ORF">GQE98_09340</name>
</gene>
<evidence type="ECO:0000313" key="1">
    <source>
        <dbReference type="EMBL" id="MZR30836.1"/>
    </source>
</evidence>
<sequence>MSKSGQSTYLSDEVKRFDYDRWLTTLYGPPAVREAIFSVLAFHAEIARIRETVSEPLLGDIRLQWWRDTLSSIAAGTVPAHPVAEALAKTIPNYQLNIDDFRKIIDARSRDMDPVPFNKAGELLEYADQTGGILNTLILRMTGETLEDGLAAARQVGKAYALTGIIRAIPYHVAQDVLRIPTDVITAHGLTADNIFTSNNRKVFFGIMEELTSLAGKEQEEARLLIQRRPKTEKAAYRLASLTSLYLKRLKSVGYDPAHDKMNIGALRKIIALSTGY</sequence>
<dbReference type="SUPFAM" id="SSF48576">
    <property type="entry name" value="Terpenoid synthases"/>
    <property type="match status" value="1"/>
</dbReference>
<evidence type="ECO:0000313" key="2">
    <source>
        <dbReference type="Proteomes" id="UP000476030"/>
    </source>
</evidence>
<dbReference type="AlphaFoldDB" id="A0A6L8W6S3"/>
<organism evidence="1 2">
    <name type="scientific">Sneathiella litorea</name>
    <dbReference type="NCBI Taxonomy" id="2606216"/>
    <lineage>
        <taxon>Bacteria</taxon>
        <taxon>Pseudomonadati</taxon>
        <taxon>Pseudomonadota</taxon>
        <taxon>Alphaproteobacteria</taxon>
        <taxon>Sneathiellales</taxon>
        <taxon>Sneathiellaceae</taxon>
        <taxon>Sneathiella</taxon>
    </lineage>
</organism>